<dbReference type="GO" id="GO:0016758">
    <property type="term" value="F:hexosyltransferase activity"/>
    <property type="evidence" value="ECO:0007669"/>
    <property type="project" value="InterPro"/>
</dbReference>
<keyword evidence="1" id="KW-0472">Membrane</keyword>
<dbReference type="EMBL" id="JALAWA010000001">
    <property type="protein sequence ID" value="MCY9183380.1"/>
    <property type="molecule type" value="Genomic_DNA"/>
</dbReference>
<feature type="domain" description="Glycosyl transferase family 28 C-terminal" evidence="2">
    <location>
        <begin position="168"/>
        <end position="283"/>
    </location>
</feature>
<keyword evidence="3" id="KW-0167">Capsid protein</keyword>
<dbReference type="Gene3D" id="3.40.50.11190">
    <property type="match status" value="1"/>
</dbReference>
<evidence type="ECO:0000259" key="2">
    <source>
        <dbReference type="Pfam" id="PF04101"/>
    </source>
</evidence>
<evidence type="ECO:0000256" key="1">
    <source>
        <dbReference type="ARBA" id="ARBA00023136"/>
    </source>
</evidence>
<reference evidence="3" key="1">
    <citation type="submission" date="2022-02" db="EMBL/GenBank/DDBJ databases">
        <title>Crop Bioprotection Bacillus Genome Sequencing.</title>
        <authorList>
            <person name="Dunlap C."/>
        </authorList>
    </citation>
    <scope>NUCLEOTIDE SEQUENCE</scope>
    <source>
        <strain evidence="3">EC49O2N-C10</strain>
    </source>
</reference>
<dbReference type="Pfam" id="PF04101">
    <property type="entry name" value="Glyco_tran_28_C"/>
    <property type="match status" value="1"/>
</dbReference>
<organism evidence="3 4">
    <name type="scientific">Bacillus halotolerans</name>
    <dbReference type="NCBI Taxonomy" id="260554"/>
    <lineage>
        <taxon>Bacteria</taxon>
        <taxon>Bacillati</taxon>
        <taxon>Bacillota</taxon>
        <taxon>Bacilli</taxon>
        <taxon>Bacillales</taxon>
        <taxon>Bacillaceae</taxon>
        <taxon>Bacillus</taxon>
    </lineage>
</organism>
<dbReference type="PANTHER" id="PTHR21015:SF22">
    <property type="entry name" value="GLYCOSYLTRANSFERASE"/>
    <property type="match status" value="1"/>
</dbReference>
<keyword evidence="3" id="KW-0946">Virion</keyword>
<name>A0A9Q4EHR1_9BACI</name>
<dbReference type="Gene3D" id="3.40.50.2000">
    <property type="entry name" value="Glycogen Phosphorylase B"/>
    <property type="match status" value="1"/>
</dbReference>
<gene>
    <name evidence="3" type="ORF">MOF03_01735</name>
</gene>
<dbReference type="Proteomes" id="UP001073053">
    <property type="component" value="Unassembled WGS sequence"/>
</dbReference>
<dbReference type="PANTHER" id="PTHR21015">
    <property type="entry name" value="UDP-N-ACETYLGLUCOSAMINE--N-ACETYLMURAMYL-(PENTAPEPTIDE) PYROPHOSPHORYL-UNDECAPRENOL N-ACETYLGLUCOSAMINE TRANSFERASE 1"/>
    <property type="match status" value="1"/>
</dbReference>
<dbReference type="InterPro" id="IPR007235">
    <property type="entry name" value="Glyco_trans_28_C"/>
</dbReference>
<comment type="caution">
    <text evidence="3">The sequence shown here is derived from an EMBL/GenBank/DDBJ whole genome shotgun (WGS) entry which is preliminary data.</text>
</comment>
<dbReference type="AlphaFoldDB" id="A0A9Q4EHR1"/>
<protein>
    <submittedName>
        <fullName evidence="3">Spore coat protein</fullName>
    </submittedName>
</protein>
<dbReference type="RefSeq" id="WP_024123260.1">
    <property type="nucleotide sequence ID" value="NZ_ASJT01000107.1"/>
</dbReference>
<evidence type="ECO:0000313" key="4">
    <source>
        <dbReference type="Proteomes" id="UP001073053"/>
    </source>
</evidence>
<accession>A0A9Q4EHR1</accession>
<dbReference type="SUPFAM" id="SSF53756">
    <property type="entry name" value="UDP-Glycosyltransferase/glycogen phosphorylase"/>
    <property type="match status" value="1"/>
</dbReference>
<proteinExistence type="predicted"/>
<sequence>MHIGIFADGGFEKGMGHVVRMKRLAQELKHRCSITFYTNDESEQFLQEEYWQVIVKPGLQQNECILREINDKKLDLLLFDILGAPVDLLTKIKAGTDAKIVLFEEKNEKAIGQSDAVINGIYGDVRSKVYDQGNARVYEGPDYLILHPAFQAARADYALKEDCRNILVALGGSDPKQLVFKVIAAADQLPDRKDKKMIFIMGSASPHQEAVRKLIQNKPQYALIEQTNDMAVFMKQADAAIVAGGISLYEAICIGVPCLVLSQVAHQTTTAAKFAEHGAVLDLGLGENVSVEKLAYHMSQIFSSYPLRLSLHEGGRPLVDGKGMKRVSAILYDLLDDKI</sequence>
<evidence type="ECO:0000313" key="3">
    <source>
        <dbReference type="EMBL" id="MCY9183380.1"/>
    </source>
</evidence>